<evidence type="ECO:0000259" key="2">
    <source>
        <dbReference type="Pfam" id="PF20167"/>
    </source>
</evidence>
<feature type="region of interest" description="Disordered" evidence="1">
    <location>
        <begin position="273"/>
        <end position="318"/>
    </location>
</feature>
<protein>
    <recommendedName>
        <fullName evidence="2">Putative plant transposon protein domain-containing protein</fullName>
    </recommendedName>
</protein>
<dbReference type="InterPro" id="IPR046796">
    <property type="entry name" value="Transposase_32_dom"/>
</dbReference>
<feature type="compositionally biased region" description="Basic and acidic residues" evidence="1">
    <location>
        <begin position="1"/>
        <end position="10"/>
    </location>
</feature>
<evidence type="ECO:0000313" key="4">
    <source>
        <dbReference type="Proteomes" id="UP001604336"/>
    </source>
</evidence>
<feature type="compositionally biased region" description="Acidic residues" evidence="1">
    <location>
        <begin position="288"/>
        <end position="298"/>
    </location>
</feature>
<name>A0ABD1V4M7_9LAMI</name>
<evidence type="ECO:0000313" key="3">
    <source>
        <dbReference type="EMBL" id="KAL2531863.1"/>
    </source>
</evidence>
<organism evidence="3 4">
    <name type="scientific">Abeliophyllum distichum</name>
    <dbReference type="NCBI Taxonomy" id="126358"/>
    <lineage>
        <taxon>Eukaryota</taxon>
        <taxon>Viridiplantae</taxon>
        <taxon>Streptophyta</taxon>
        <taxon>Embryophyta</taxon>
        <taxon>Tracheophyta</taxon>
        <taxon>Spermatophyta</taxon>
        <taxon>Magnoliopsida</taxon>
        <taxon>eudicotyledons</taxon>
        <taxon>Gunneridae</taxon>
        <taxon>Pentapetalae</taxon>
        <taxon>asterids</taxon>
        <taxon>lamiids</taxon>
        <taxon>Lamiales</taxon>
        <taxon>Oleaceae</taxon>
        <taxon>Forsythieae</taxon>
        <taxon>Abeliophyllum</taxon>
    </lineage>
</organism>
<accession>A0ABD1V4M7</accession>
<dbReference type="AlphaFoldDB" id="A0ABD1V4M7"/>
<proteinExistence type="predicted"/>
<evidence type="ECO:0000256" key="1">
    <source>
        <dbReference type="SAM" id="MobiDB-lite"/>
    </source>
</evidence>
<dbReference type="Pfam" id="PF20167">
    <property type="entry name" value="Transposase_32"/>
    <property type="match status" value="1"/>
</dbReference>
<dbReference type="EMBL" id="JBFOLK010000002">
    <property type="protein sequence ID" value="KAL2531863.1"/>
    <property type="molecule type" value="Genomic_DNA"/>
</dbReference>
<feature type="domain" description="Putative plant transposon protein" evidence="2">
    <location>
        <begin position="59"/>
        <end position="235"/>
    </location>
</feature>
<comment type="caution">
    <text evidence="3">The sequence shown here is derived from an EMBL/GenBank/DDBJ whole genome shotgun (WGS) entry which is preliminary data.</text>
</comment>
<keyword evidence="4" id="KW-1185">Reference proteome</keyword>
<dbReference type="Proteomes" id="UP001604336">
    <property type="component" value="Unassembled WGS sequence"/>
</dbReference>
<reference evidence="4" key="1">
    <citation type="submission" date="2024-07" db="EMBL/GenBank/DDBJ databases">
        <title>Two chromosome-level genome assemblies of Korean endemic species Abeliophyllum distichum and Forsythia ovata (Oleaceae).</title>
        <authorList>
            <person name="Jang H."/>
        </authorList>
    </citation>
    <scope>NUCLEOTIDE SEQUENCE [LARGE SCALE GENOMIC DNA]</scope>
</reference>
<gene>
    <name evidence="3" type="ORF">Adt_05214</name>
</gene>
<sequence length="411" mass="46157">MAANRTRSERPPSSSSSDEEDPHTKRIDRCPILIGKNVDLASFTFDAPSFNIENLFVGMEWVPILTLNDKVYPTIVKDFYTKMNFSPGSGITCLLRNKRIKITHELIRSILHLEDGGVRLHTTKTIPHTNDYDPIEACCHVTDKHFEAAIHLSTNQHTLPCRVLHNIITHIIVPRKGHLDEVNHYDVFLLHSILRGRKIDLSYIMMQHMSYVLRGTRSKALPYSMILTKKFQHFEISFRDSVAVLPKATDTINVHTLKHMKLFKENGQWVAKSKGFDDESGPSTLPFEGEDMDADEDAPPSSPPRPQSHRPSSSTSGFNEDHFNLLNGWIDSLTSTVDGLQHTTNIIQTTIDGLQSSVDGLMSLHHTAAELRLTMGTLQQSMDGMSSLLRALHSRLDAMVPPPPPPPPPET</sequence>
<feature type="region of interest" description="Disordered" evidence="1">
    <location>
        <begin position="1"/>
        <end position="26"/>
    </location>
</feature>